<evidence type="ECO:0000256" key="2">
    <source>
        <dbReference type="ARBA" id="ARBA00022840"/>
    </source>
</evidence>
<evidence type="ECO:0000313" key="5">
    <source>
        <dbReference type="EMBL" id="MFC4556653.1"/>
    </source>
</evidence>
<dbReference type="PROSITE" id="PS51219">
    <property type="entry name" value="DPCK"/>
    <property type="match status" value="1"/>
</dbReference>
<evidence type="ECO:0000256" key="3">
    <source>
        <dbReference type="HAMAP-Rule" id="MF_00376"/>
    </source>
</evidence>
<dbReference type="EMBL" id="JBHSFU010000001">
    <property type="protein sequence ID" value="MFC4556653.1"/>
    <property type="molecule type" value="Genomic_DNA"/>
</dbReference>
<evidence type="ECO:0000256" key="1">
    <source>
        <dbReference type="ARBA" id="ARBA00022741"/>
    </source>
</evidence>
<dbReference type="Gene3D" id="3.40.50.300">
    <property type="entry name" value="P-loop containing nucleotide triphosphate hydrolases"/>
    <property type="match status" value="1"/>
</dbReference>
<feature type="binding site" evidence="3">
    <location>
        <begin position="12"/>
        <end position="17"/>
    </location>
    <ligand>
        <name>ATP</name>
        <dbReference type="ChEBI" id="CHEBI:30616"/>
    </ligand>
</feature>
<accession>A0ABV9DED8</accession>
<dbReference type="SUPFAM" id="SSF52540">
    <property type="entry name" value="P-loop containing nucleoside triphosphate hydrolases"/>
    <property type="match status" value="1"/>
</dbReference>
<reference evidence="6" key="1">
    <citation type="journal article" date="2019" name="Int. J. Syst. Evol. Microbiol.">
        <title>The Global Catalogue of Microorganisms (GCM) 10K type strain sequencing project: providing services to taxonomists for standard genome sequencing and annotation.</title>
        <authorList>
            <consortium name="The Broad Institute Genomics Platform"/>
            <consortium name="The Broad Institute Genome Sequencing Center for Infectious Disease"/>
            <person name="Wu L."/>
            <person name="Ma J."/>
        </authorList>
    </citation>
    <scope>NUCLEOTIDE SEQUENCE [LARGE SCALE GENOMIC DNA]</scope>
    <source>
        <strain evidence="6">CGMCC 4.7426</strain>
    </source>
</reference>
<evidence type="ECO:0000313" key="6">
    <source>
        <dbReference type="Proteomes" id="UP001595989"/>
    </source>
</evidence>
<sequence length="200" mass="22824">MALIIGLTGSIASGKSTVSLMFDDFNIPVVDADKLSREVVMPGENAYNKIVETFSEEVLREDKSIDRKKLGSIIFQDKEKRKQLNAIVHPAVRKKMLEKRDHYVKQGARCVVLDIPLLFESKLTHFVDKTLVVYVDEEVQLQRLIGRDGYSREEAYQRINVQIPVKEKAAMADAVIDNNGSKQESYQQLESLLNEWQVLQ</sequence>
<evidence type="ECO:0000256" key="4">
    <source>
        <dbReference type="NCBIfam" id="TIGR00152"/>
    </source>
</evidence>
<dbReference type="RefSeq" id="WP_390292580.1">
    <property type="nucleotide sequence ID" value="NZ_JBHSFU010000001.1"/>
</dbReference>
<comment type="subcellular location">
    <subcellularLocation>
        <location evidence="3">Cytoplasm</location>
    </subcellularLocation>
</comment>
<dbReference type="InterPro" id="IPR001977">
    <property type="entry name" value="Depp_CoAkinase"/>
</dbReference>
<name>A0ABV9DED8_9BACI</name>
<dbReference type="PANTHER" id="PTHR10695">
    <property type="entry name" value="DEPHOSPHO-COA KINASE-RELATED"/>
    <property type="match status" value="1"/>
</dbReference>
<keyword evidence="2 3" id="KW-0067">ATP-binding</keyword>
<comment type="function">
    <text evidence="3">Catalyzes the phosphorylation of the 3'-hydroxyl group of dephosphocoenzyme A to form coenzyme A.</text>
</comment>
<protein>
    <recommendedName>
        <fullName evidence="3 4">Dephospho-CoA kinase</fullName>
        <ecNumber evidence="3 4">2.7.1.24</ecNumber>
    </recommendedName>
    <alternativeName>
        <fullName evidence="3">Dephosphocoenzyme A kinase</fullName>
    </alternativeName>
</protein>
<dbReference type="Pfam" id="PF01121">
    <property type="entry name" value="CoaE"/>
    <property type="match status" value="1"/>
</dbReference>
<dbReference type="EC" id="2.7.1.24" evidence="3 4"/>
<dbReference type="PANTHER" id="PTHR10695:SF46">
    <property type="entry name" value="BIFUNCTIONAL COENZYME A SYNTHASE-RELATED"/>
    <property type="match status" value="1"/>
</dbReference>
<keyword evidence="3 5" id="KW-0808">Transferase</keyword>
<keyword evidence="3 5" id="KW-0418">Kinase</keyword>
<organism evidence="5 6">
    <name type="scientific">Virgibacillus kekensis</name>
    <dbReference type="NCBI Taxonomy" id="202261"/>
    <lineage>
        <taxon>Bacteria</taxon>
        <taxon>Bacillati</taxon>
        <taxon>Bacillota</taxon>
        <taxon>Bacilli</taxon>
        <taxon>Bacillales</taxon>
        <taxon>Bacillaceae</taxon>
        <taxon>Virgibacillus</taxon>
    </lineage>
</organism>
<comment type="caution">
    <text evidence="5">The sequence shown here is derived from an EMBL/GenBank/DDBJ whole genome shotgun (WGS) entry which is preliminary data.</text>
</comment>
<keyword evidence="1 3" id="KW-0547">Nucleotide-binding</keyword>
<keyword evidence="6" id="KW-1185">Reference proteome</keyword>
<keyword evidence="3" id="KW-0173">Coenzyme A biosynthesis</keyword>
<dbReference type="InterPro" id="IPR027417">
    <property type="entry name" value="P-loop_NTPase"/>
</dbReference>
<dbReference type="HAMAP" id="MF_00376">
    <property type="entry name" value="Dephospho_CoA_kinase"/>
    <property type="match status" value="1"/>
</dbReference>
<comment type="pathway">
    <text evidence="3">Cofactor biosynthesis; coenzyme A biosynthesis; CoA from (R)-pantothenate: step 5/5.</text>
</comment>
<proteinExistence type="inferred from homology"/>
<keyword evidence="3" id="KW-0963">Cytoplasm</keyword>
<comment type="catalytic activity">
    <reaction evidence="3">
        <text>3'-dephospho-CoA + ATP = ADP + CoA + H(+)</text>
        <dbReference type="Rhea" id="RHEA:18245"/>
        <dbReference type="ChEBI" id="CHEBI:15378"/>
        <dbReference type="ChEBI" id="CHEBI:30616"/>
        <dbReference type="ChEBI" id="CHEBI:57287"/>
        <dbReference type="ChEBI" id="CHEBI:57328"/>
        <dbReference type="ChEBI" id="CHEBI:456216"/>
        <dbReference type="EC" id="2.7.1.24"/>
    </reaction>
</comment>
<comment type="similarity">
    <text evidence="3">Belongs to the CoaE family.</text>
</comment>
<dbReference type="NCBIfam" id="TIGR00152">
    <property type="entry name" value="dephospho-CoA kinase"/>
    <property type="match status" value="1"/>
</dbReference>
<dbReference type="GO" id="GO:0004140">
    <property type="term" value="F:dephospho-CoA kinase activity"/>
    <property type="evidence" value="ECO:0007669"/>
    <property type="project" value="UniProtKB-EC"/>
</dbReference>
<dbReference type="Proteomes" id="UP001595989">
    <property type="component" value="Unassembled WGS sequence"/>
</dbReference>
<dbReference type="CDD" id="cd02022">
    <property type="entry name" value="DPCK"/>
    <property type="match status" value="1"/>
</dbReference>
<gene>
    <name evidence="3 5" type="primary">coaE</name>
    <name evidence="5" type="ORF">ACFO3D_00345</name>
</gene>